<dbReference type="InterPro" id="IPR050121">
    <property type="entry name" value="Cytochrome_P450_monoxygenase"/>
</dbReference>
<evidence type="ECO:0000313" key="6">
    <source>
        <dbReference type="EMBL" id="GFR45367.1"/>
    </source>
</evidence>
<gene>
    <name evidence="6" type="ORF">Agub_g6742</name>
</gene>
<dbReference type="PRINTS" id="PR00463">
    <property type="entry name" value="EP450I"/>
</dbReference>
<feature type="compositionally biased region" description="Basic and acidic residues" evidence="4">
    <location>
        <begin position="426"/>
        <end position="438"/>
    </location>
</feature>
<keyword evidence="5" id="KW-0812">Transmembrane</keyword>
<dbReference type="InterPro" id="IPR036396">
    <property type="entry name" value="Cyt_P450_sf"/>
</dbReference>
<evidence type="ECO:0000256" key="3">
    <source>
        <dbReference type="PIRSR" id="PIRSR602401-1"/>
    </source>
</evidence>
<keyword evidence="3" id="KW-0479">Metal-binding</keyword>
<feature type="compositionally biased region" description="Basic and acidic residues" evidence="4">
    <location>
        <begin position="407"/>
        <end position="418"/>
    </location>
</feature>
<keyword evidence="5" id="KW-1133">Transmembrane helix</keyword>
<dbReference type="GO" id="GO:0016705">
    <property type="term" value="F:oxidoreductase activity, acting on paired donors, with incorporation or reduction of molecular oxygen"/>
    <property type="evidence" value="ECO:0007669"/>
    <property type="project" value="InterPro"/>
</dbReference>
<protein>
    <recommendedName>
        <fullName evidence="8">Cytochrome P450</fullName>
    </recommendedName>
</protein>
<dbReference type="PRINTS" id="PR00385">
    <property type="entry name" value="P450"/>
</dbReference>
<dbReference type="SUPFAM" id="SSF48264">
    <property type="entry name" value="Cytochrome P450"/>
    <property type="match status" value="1"/>
</dbReference>
<keyword evidence="7" id="KW-1185">Reference proteome</keyword>
<dbReference type="GO" id="GO:0004497">
    <property type="term" value="F:monooxygenase activity"/>
    <property type="evidence" value="ECO:0007669"/>
    <property type="project" value="InterPro"/>
</dbReference>
<dbReference type="PANTHER" id="PTHR24305:SF166">
    <property type="entry name" value="CYTOCHROME P450 12A4, MITOCHONDRIAL-RELATED"/>
    <property type="match status" value="1"/>
</dbReference>
<evidence type="ECO:0000313" key="7">
    <source>
        <dbReference type="Proteomes" id="UP001054857"/>
    </source>
</evidence>
<dbReference type="Proteomes" id="UP001054857">
    <property type="component" value="Unassembled WGS sequence"/>
</dbReference>
<dbReference type="GO" id="GO:0020037">
    <property type="term" value="F:heme binding"/>
    <property type="evidence" value="ECO:0007669"/>
    <property type="project" value="InterPro"/>
</dbReference>
<evidence type="ECO:0000256" key="1">
    <source>
        <dbReference type="ARBA" id="ARBA00001971"/>
    </source>
</evidence>
<keyword evidence="3" id="KW-0349">Heme</keyword>
<comment type="similarity">
    <text evidence="2">Belongs to the cytochrome P450 family.</text>
</comment>
<evidence type="ECO:0000256" key="4">
    <source>
        <dbReference type="SAM" id="MobiDB-lite"/>
    </source>
</evidence>
<dbReference type="EMBL" id="BMAR01000009">
    <property type="protein sequence ID" value="GFR45367.1"/>
    <property type="molecule type" value="Genomic_DNA"/>
</dbReference>
<name>A0AAD3HLQ9_9CHLO</name>
<comment type="cofactor">
    <cofactor evidence="1 3">
        <name>heme</name>
        <dbReference type="ChEBI" id="CHEBI:30413"/>
    </cofactor>
</comment>
<organism evidence="6 7">
    <name type="scientific">Astrephomene gubernaculifera</name>
    <dbReference type="NCBI Taxonomy" id="47775"/>
    <lineage>
        <taxon>Eukaryota</taxon>
        <taxon>Viridiplantae</taxon>
        <taxon>Chlorophyta</taxon>
        <taxon>core chlorophytes</taxon>
        <taxon>Chlorophyceae</taxon>
        <taxon>CS clade</taxon>
        <taxon>Chlamydomonadales</taxon>
        <taxon>Astrephomenaceae</taxon>
        <taxon>Astrephomene</taxon>
    </lineage>
</organism>
<reference evidence="6 7" key="1">
    <citation type="journal article" date="2021" name="Sci. Rep.">
        <title>Genome sequencing of the multicellular alga Astrephomene provides insights into convergent evolution of germ-soma differentiation.</title>
        <authorList>
            <person name="Yamashita S."/>
            <person name="Yamamoto K."/>
            <person name="Matsuzaki R."/>
            <person name="Suzuki S."/>
            <person name="Yamaguchi H."/>
            <person name="Hirooka S."/>
            <person name="Minakuchi Y."/>
            <person name="Miyagishima S."/>
            <person name="Kawachi M."/>
            <person name="Toyoda A."/>
            <person name="Nozaki H."/>
        </authorList>
    </citation>
    <scope>NUCLEOTIDE SEQUENCE [LARGE SCALE GENOMIC DNA]</scope>
    <source>
        <strain evidence="6 7">NIES-4017</strain>
    </source>
</reference>
<dbReference type="InterPro" id="IPR002401">
    <property type="entry name" value="Cyt_P450_E_grp-I"/>
</dbReference>
<dbReference type="InterPro" id="IPR001128">
    <property type="entry name" value="Cyt_P450"/>
</dbReference>
<dbReference type="PROSITE" id="PS00086">
    <property type="entry name" value="CYTOCHROME_P450"/>
    <property type="match status" value="1"/>
</dbReference>
<dbReference type="InterPro" id="IPR017972">
    <property type="entry name" value="Cyt_P450_CS"/>
</dbReference>
<accession>A0AAD3HLQ9</accession>
<evidence type="ECO:0000256" key="2">
    <source>
        <dbReference type="ARBA" id="ARBA00010617"/>
    </source>
</evidence>
<dbReference type="GO" id="GO:0005506">
    <property type="term" value="F:iron ion binding"/>
    <property type="evidence" value="ECO:0007669"/>
    <property type="project" value="InterPro"/>
</dbReference>
<dbReference type="Gene3D" id="1.10.630.10">
    <property type="entry name" value="Cytochrome P450"/>
    <property type="match status" value="1"/>
</dbReference>
<keyword evidence="3" id="KW-0408">Iron</keyword>
<evidence type="ECO:0008006" key="8">
    <source>
        <dbReference type="Google" id="ProtNLM"/>
    </source>
</evidence>
<dbReference type="AlphaFoldDB" id="A0AAD3HLQ9"/>
<dbReference type="CDD" id="cd00302">
    <property type="entry name" value="cytochrome_P450"/>
    <property type="match status" value="1"/>
</dbReference>
<sequence length="719" mass="76762">MPDIPIVGSYFSTSGPLGIWTPAVAISLNIIAAWIIVALIRAIAYLRAPKYDLFKLPSPANSGLILGHAKALLTRPDYHRLLLECARECGSIFRLRLLHRHVAVIMDPAAAAHVLSVVPGRPHSYGHVDEVLGGRGVHSMFGTSDEVHWRAVRKATAPAFAMANVRRYFRGVLTAAGELLSRLEADMKGQEGGEGEAEAGSDPRVGGAVKVEMEPLLQRMMLRATLEGLLEVPDATRVPGFDTLAPSIVLLMAEANAQITDPLRALWYRTPLAPLCSKHVASCRRALREVTDFHTRTAAAILARPDPAPTNTLLWACLHRLRDWRGGSSAGASGGEGGRLSPQQLHPEVGMYTTAGFDTTASTLGWCLYAVALHPGHQRALLQELRQYGIFPPECVVTAVRKKNKNKNKENNEKKKNNSESCSHGGKAEDPETKRDTEAEAVEEEETEEAAGRAVELELDAGRCPGPEELARLPLLNAFVWEVMRLFPTAGVSAERLSPTQPVRLPSGLTLPPGVSLWTPMYGLHASDLNWQHAEEFRPERWLEDPHCAFARTLPDNNNNTSTSSSTAAAAAAAAPDVSGCAAAAAAAAAGGGGGGAAGGFENTQRGGGAAHAEEGGAARRFMPFGEGPKNCVGQNFGIAVVRAVFALLLRRYYIALHPNMMGELLQGAEGAAEGAAGEGGEEGGCLVSCLATRTAALTQVAVATKLRRLRLVLSRRQE</sequence>
<comment type="caution">
    <text evidence="6">The sequence shown here is derived from an EMBL/GenBank/DDBJ whole genome shotgun (WGS) entry which is preliminary data.</text>
</comment>
<feature type="compositionally biased region" description="Acidic residues" evidence="4">
    <location>
        <begin position="439"/>
        <end position="449"/>
    </location>
</feature>
<dbReference type="Pfam" id="PF00067">
    <property type="entry name" value="p450"/>
    <property type="match status" value="3"/>
</dbReference>
<keyword evidence="5" id="KW-0472">Membrane</keyword>
<dbReference type="PANTHER" id="PTHR24305">
    <property type="entry name" value="CYTOCHROME P450"/>
    <property type="match status" value="1"/>
</dbReference>
<feature type="transmembrane region" description="Helical" evidence="5">
    <location>
        <begin position="20"/>
        <end position="46"/>
    </location>
</feature>
<feature type="region of interest" description="Disordered" evidence="4">
    <location>
        <begin position="402"/>
        <end position="452"/>
    </location>
</feature>
<proteinExistence type="inferred from homology"/>
<evidence type="ECO:0000256" key="5">
    <source>
        <dbReference type="SAM" id="Phobius"/>
    </source>
</evidence>
<feature type="binding site" description="axial binding residue" evidence="3">
    <location>
        <position position="632"/>
    </location>
    <ligand>
        <name>heme</name>
        <dbReference type="ChEBI" id="CHEBI:30413"/>
    </ligand>
    <ligandPart>
        <name>Fe</name>
        <dbReference type="ChEBI" id="CHEBI:18248"/>
    </ligandPart>
</feature>